<organism evidence="1 2">
    <name type="scientific">Paralabilibaculum antarcticum</name>
    <dbReference type="NCBI Taxonomy" id="2912572"/>
    <lineage>
        <taxon>Bacteria</taxon>
        <taxon>Pseudomonadati</taxon>
        <taxon>Bacteroidota</taxon>
        <taxon>Bacteroidia</taxon>
        <taxon>Marinilabiliales</taxon>
        <taxon>Marinifilaceae</taxon>
        <taxon>Paralabilibaculum</taxon>
    </lineage>
</organism>
<dbReference type="RefSeq" id="WP_275108654.1">
    <property type="nucleotide sequence ID" value="NZ_JAKJSC010000001.1"/>
</dbReference>
<sequence length="84" mass="9009">MTTKKEFDLVEIFAGSPMDAEIVKSILLDAEIDAFLKDENIGTIAPWHAAAGGAGAVKVIISSLNMDSAKLIVEDYINNLNSDK</sequence>
<name>A0ABT5VPZ0_9BACT</name>
<reference evidence="1 2" key="1">
    <citation type="submission" date="2022-01" db="EMBL/GenBank/DDBJ databases">
        <title>Labilibaculum sp. nov, a marine bacterium isolated from Antarctica.</title>
        <authorList>
            <person name="Dai W."/>
        </authorList>
    </citation>
    <scope>NUCLEOTIDE SEQUENCE [LARGE SCALE GENOMIC DNA]</scope>
    <source>
        <strain evidence="1 2">DW002</strain>
    </source>
</reference>
<dbReference type="EMBL" id="JAKJSC010000001">
    <property type="protein sequence ID" value="MDE5417315.1"/>
    <property type="molecule type" value="Genomic_DNA"/>
</dbReference>
<evidence type="ECO:0000313" key="2">
    <source>
        <dbReference type="Proteomes" id="UP001528920"/>
    </source>
</evidence>
<gene>
    <name evidence="1" type="ORF">L3049_04775</name>
</gene>
<dbReference type="Proteomes" id="UP001528920">
    <property type="component" value="Unassembled WGS sequence"/>
</dbReference>
<protein>
    <submittedName>
        <fullName evidence="1">DUF2007 domain-containing protein</fullName>
    </submittedName>
</protein>
<accession>A0ABT5VPZ0</accession>
<evidence type="ECO:0000313" key="1">
    <source>
        <dbReference type="EMBL" id="MDE5417315.1"/>
    </source>
</evidence>
<proteinExistence type="predicted"/>
<comment type="caution">
    <text evidence="1">The sequence shown here is derived from an EMBL/GenBank/DDBJ whole genome shotgun (WGS) entry which is preliminary data.</text>
</comment>
<keyword evidence="2" id="KW-1185">Reference proteome</keyword>